<dbReference type="EMBL" id="JAMTCO010000003">
    <property type="protein sequence ID" value="MCP2268804.1"/>
    <property type="molecule type" value="Genomic_DNA"/>
</dbReference>
<sequence length="342" mass="36741">MSLDALLQMDRACLDLPLTVEPGEVVVVLGPNGAGKTTALRALAGLLPLQGGHIRLGNHVWDAPPKEFVPPQQRPVGMVFQDYLLFQHMSVLENVAFGLRARGIPRHTARSRALTWLETVGLADRARERPSALSGGQAQRVALARALATEPELLLLDEPLAALDAATRLRVRAELARHLRDFPGCTVLVTHDPVDAMALGDRLVVIEDGQVTQTGAPRDVAQHPGTDYIAHLVGLNLVRGKANGTIVTLDNGDTWMTTTAASGAINVAFAPTAIRLSHTRTQGPNAWQVTVTGVEQHAHTTRVHLDRSLSADLSPTALADLDLDGPLWASVDPADLRVYKSR</sequence>
<dbReference type="Pfam" id="PF00005">
    <property type="entry name" value="ABC_tran"/>
    <property type="match status" value="1"/>
</dbReference>
<organism evidence="5 6">
    <name type="scientific">Actinokineospora diospyrosa</name>
    <dbReference type="NCBI Taxonomy" id="103728"/>
    <lineage>
        <taxon>Bacteria</taxon>
        <taxon>Bacillati</taxon>
        <taxon>Actinomycetota</taxon>
        <taxon>Actinomycetes</taxon>
        <taxon>Pseudonocardiales</taxon>
        <taxon>Pseudonocardiaceae</taxon>
        <taxon>Actinokineospora</taxon>
    </lineage>
</organism>
<dbReference type="InterPro" id="IPR050093">
    <property type="entry name" value="ABC_SmlMolc_Importer"/>
</dbReference>
<evidence type="ECO:0000313" key="5">
    <source>
        <dbReference type="EMBL" id="MCP2268804.1"/>
    </source>
</evidence>
<feature type="domain" description="ABC transporter" evidence="4">
    <location>
        <begin position="1"/>
        <end position="233"/>
    </location>
</feature>
<dbReference type="InterPro" id="IPR003439">
    <property type="entry name" value="ABC_transporter-like_ATP-bd"/>
</dbReference>
<evidence type="ECO:0000256" key="2">
    <source>
        <dbReference type="ARBA" id="ARBA00022741"/>
    </source>
</evidence>
<evidence type="ECO:0000256" key="3">
    <source>
        <dbReference type="ARBA" id="ARBA00022840"/>
    </source>
</evidence>
<reference evidence="5 6" key="1">
    <citation type="submission" date="2022-06" db="EMBL/GenBank/DDBJ databases">
        <title>Genomic Encyclopedia of Archaeal and Bacterial Type Strains, Phase II (KMG-II): from individual species to whole genera.</title>
        <authorList>
            <person name="Goeker M."/>
        </authorList>
    </citation>
    <scope>NUCLEOTIDE SEQUENCE [LARGE SCALE GENOMIC DNA]</scope>
    <source>
        <strain evidence="5 6">DSM 44255</strain>
    </source>
</reference>
<dbReference type="InterPro" id="IPR027417">
    <property type="entry name" value="P-loop_NTPase"/>
</dbReference>
<evidence type="ECO:0000256" key="1">
    <source>
        <dbReference type="ARBA" id="ARBA00022448"/>
    </source>
</evidence>
<dbReference type="InterPro" id="IPR017871">
    <property type="entry name" value="ABC_transporter-like_CS"/>
</dbReference>
<proteinExistence type="predicted"/>
<dbReference type="PROSITE" id="PS50893">
    <property type="entry name" value="ABC_TRANSPORTER_2"/>
    <property type="match status" value="1"/>
</dbReference>
<accession>A0ABT1I891</accession>
<dbReference type="Gene3D" id="3.40.50.300">
    <property type="entry name" value="P-loop containing nucleotide triphosphate hydrolases"/>
    <property type="match status" value="1"/>
</dbReference>
<keyword evidence="1" id="KW-0813">Transport</keyword>
<dbReference type="SMART" id="SM00382">
    <property type="entry name" value="AAA"/>
    <property type="match status" value="1"/>
</dbReference>
<dbReference type="InterPro" id="IPR003593">
    <property type="entry name" value="AAA+_ATPase"/>
</dbReference>
<protein>
    <submittedName>
        <fullName evidence="5">Molybdate transport system ATP-binding protein</fullName>
    </submittedName>
</protein>
<dbReference type="PANTHER" id="PTHR42781:SF4">
    <property type="entry name" value="SPERMIDINE_PUTRESCINE IMPORT ATP-BINDING PROTEIN POTA"/>
    <property type="match status" value="1"/>
</dbReference>
<gene>
    <name evidence="5" type="ORF">LV75_001291</name>
</gene>
<keyword evidence="6" id="KW-1185">Reference proteome</keyword>
<dbReference type="InterPro" id="IPR008995">
    <property type="entry name" value="Mo/tungstate-bd_C_term_dom"/>
</dbReference>
<keyword evidence="2" id="KW-0547">Nucleotide-binding</keyword>
<evidence type="ECO:0000259" key="4">
    <source>
        <dbReference type="PROSITE" id="PS50893"/>
    </source>
</evidence>
<keyword evidence="3 5" id="KW-0067">ATP-binding</keyword>
<dbReference type="Proteomes" id="UP001205185">
    <property type="component" value="Unassembled WGS sequence"/>
</dbReference>
<name>A0ABT1I891_9PSEU</name>
<comment type="caution">
    <text evidence="5">The sequence shown here is derived from an EMBL/GenBank/DDBJ whole genome shotgun (WGS) entry which is preliminary data.</text>
</comment>
<dbReference type="PANTHER" id="PTHR42781">
    <property type="entry name" value="SPERMIDINE/PUTRESCINE IMPORT ATP-BINDING PROTEIN POTA"/>
    <property type="match status" value="1"/>
</dbReference>
<dbReference type="GO" id="GO:0005524">
    <property type="term" value="F:ATP binding"/>
    <property type="evidence" value="ECO:0007669"/>
    <property type="project" value="UniProtKB-KW"/>
</dbReference>
<evidence type="ECO:0000313" key="6">
    <source>
        <dbReference type="Proteomes" id="UP001205185"/>
    </source>
</evidence>
<dbReference type="PROSITE" id="PS00211">
    <property type="entry name" value="ABC_TRANSPORTER_1"/>
    <property type="match status" value="1"/>
</dbReference>
<dbReference type="SUPFAM" id="SSF52540">
    <property type="entry name" value="P-loop containing nucleoside triphosphate hydrolases"/>
    <property type="match status" value="1"/>
</dbReference>
<dbReference type="SUPFAM" id="SSF50331">
    <property type="entry name" value="MOP-like"/>
    <property type="match status" value="1"/>
</dbReference>
<dbReference type="RefSeq" id="WP_253885726.1">
    <property type="nucleotide sequence ID" value="NZ_JAMTCO010000003.1"/>
</dbReference>